<proteinExistence type="predicted"/>
<sequence length="141" mass="15056">MRPRYRKSEARRLRNCLSSTSAQLPLPSDARAQCKHTVREALCASIATNCAPRHPAAPPEPPRAAVLALAQQGPLSITPASGVQAGGATSGAFYVLHLLPLSDTPESRMHLSMQSSIPLKSTMQVLRKNISPLSTGTDHLL</sequence>
<gene>
    <name evidence="1" type="ORF">NDU88_001503</name>
    <name evidence="2" type="ORF">NDU88_001506</name>
</gene>
<dbReference type="AlphaFoldDB" id="A0AAV7QA14"/>
<protein>
    <submittedName>
        <fullName evidence="1">Uncharacterized protein</fullName>
    </submittedName>
</protein>
<evidence type="ECO:0000313" key="3">
    <source>
        <dbReference type="Proteomes" id="UP001066276"/>
    </source>
</evidence>
<accession>A0AAV7QA14</accession>
<evidence type="ECO:0000313" key="2">
    <source>
        <dbReference type="EMBL" id="KAJ1135061.1"/>
    </source>
</evidence>
<dbReference type="Proteomes" id="UP001066276">
    <property type="component" value="Chromosome 6"/>
</dbReference>
<evidence type="ECO:0000313" key="1">
    <source>
        <dbReference type="EMBL" id="KAJ1135058.1"/>
    </source>
</evidence>
<comment type="caution">
    <text evidence="1">The sequence shown here is derived from an EMBL/GenBank/DDBJ whole genome shotgun (WGS) entry which is preliminary data.</text>
</comment>
<dbReference type="EMBL" id="JANPWB010000010">
    <property type="protein sequence ID" value="KAJ1135058.1"/>
    <property type="molecule type" value="Genomic_DNA"/>
</dbReference>
<keyword evidence="3" id="KW-1185">Reference proteome</keyword>
<organism evidence="1 3">
    <name type="scientific">Pleurodeles waltl</name>
    <name type="common">Iberian ribbed newt</name>
    <dbReference type="NCBI Taxonomy" id="8319"/>
    <lineage>
        <taxon>Eukaryota</taxon>
        <taxon>Metazoa</taxon>
        <taxon>Chordata</taxon>
        <taxon>Craniata</taxon>
        <taxon>Vertebrata</taxon>
        <taxon>Euteleostomi</taxon>
        <taxon>Amphibia</taxon>
        <taxon>Batrachia</taxon>
        <taxon>Caudata</taxon>
        <taxon>Salamandroidea</taxon>
        <taxon>Salamandridae</taxon>
        <taxon>Pleurodelinae</taxon>
        <taxon>Pleurodeles</taxon>
    </lineage>
</organism>
<dbReference type="EMBL" id="JANPWB010000010">
    <property type="protein sequence ID" value="KAJ1135061.1"/>
    <property type="molecule type" value="Genomic_DNA"/>
</dbReference>
<reference evidence="1" key="1">
    <citation type="journal article" date="2022" name="bioRxiv">
        <title>Sequencing and chromosome-scale assembly of the giantPleurodeles waltlgenome.</title>
        <authorList>
            <person name="Brown T."/>
            <person name="Elewa A."/>
            <person name="Iarovenko S."/>
            <person name="Subramanian E."/>
            <person name="Araus A.J."/>
            <person name="Petzold A."/>
            <person name="Susuki M."/>
            <person name="Suzuki K.-i.T."/>
            <person name="Hayashi T."/>
            <person name="Toyoda A."/>
            <person name="Oliveira C."/>
            <person name="Osipova E."/>
            <person name="Leigh N.D."/>
            <person name="Simon A."/>
            <person name="Yun M.H."/>
        </authorList>
    </citation>
    <scope>NUCLEOTIDE SEQUENCE</scope>
    <source>
        <strain evidence="1">20211129_DDA</strain>
        <tissue evidence="1">Liver</tissue>
    </source>
</reference>
<name>A0AAV7QA14_PLEWA</name>